<dbReference type="SUPFAM" id="SSF56112">
    <property type="entry name" value="Protein kinase-like (PK-like)"/>
    <property type="match status" value="1"/>
</dbReference>
<dbReference type="GO" id="GO:0005886">
    <property type="term" value="C:plasma membrane"/>
    <property type="evidence" value="ECO:0007669"/>
    <property type="project" value="UniProtKB-SubCell"/>
</dbReference>
<name>A0A2N9FG85_FAGSY</name>
<dbReference type="InterPro" id="IPR000719">
    <property type="entry name" value="Prot_kinase_dom"/>
</dbReference>
<dbReference type="Pfam" id="PF07714">
    <property type="entry name" value="PK_Tyr_Ser-Thr"/>
    <property type="match status" value="1"/>
</dbReference>
<evidence type="ECO:0000256" key="1">
    <source>
        <dbReference type="ARBA" id="ARBA00004236"/>
    </source>
</evidence>
<accession>A0A2N9FG85</accession>
<proteinExistence type="predicted"/>
<dbReference type="SMART" id="SM00220">
    <property type="entry name" value="S_TKc"/>
    <property type="match status" value="1"/>
</dbReference>
<dbReference type="GO" id="GO:0005524">
    <property type="term" value="F:ATP binding"/>
    <property type="evidence" value="ECO:0007669"/>
    <property type="project" value="InterPro"/>
</dbReference>
<evidence type="ECO:0000313" key="4">
    <source>
        <dbReference type="EMBL" id="SPC86125.1"/>
    </source>
</evidence>
<evidence type="ECO:0000259" key="3">
    <source>
        <dbReference type="PROSITE" id="PS50011"/>
    </source>
</evidence>
<gene>
    <name evidence="4" type="ORF">FSB_LOCUS14007</name>
</gene>
<keyword evidence="2" id="KW-0472">Membrane</keyword>
<organism evidence="4">
    <name type="scientific">Fagus sylvatica</name>
    <name type="common">Beechnut</name>
    <dbReference type="NCBI Taxonomy" id="28930"/>
    <lineage>
        <taxon>Eukaryota</taxon>
        <taxon>Viridiplantae</taxon>
        <taxon>Streptophyta</taxon>
        <taxon>Embryophyta</taxon>
        <taxon>Tracheophyta</taxon>
        <taxon>Spermatophyta</taxon>
        <taxon>Magnoliopsida</taxon>
        <taxon>eudicotyledons</taxon>
        <taxon>Gunneridae</taxon>
        <taxon>Pentapetalae</taxon>
        <taxon>rosids</taxon>
        <taxon>fabids</taxon>
        <taxon>Fagales</taxon>
        <taxon>Fagaceae</taxon>
        <taxon>Fagus</taxon>
    </lineage>
</organism>
<dbReference type="InterPro" id="IPR001245">
    <property type="entry name" value="Ser-Thr/Tyr_kinase_cat_dom"/>
</dbReference>
<dbReference type="Gene3D" id="1.10.510.10">
    <property type="entry name" value="Transferase(Phosphotransferase) domain 1"/>
    <property type="match status" value="1"/>
</dbReference>
<feature type="domain" description="Protein kinase" evidence="3">
    <location>
        <begin position="21"/>
        <end position="347"/>
    </location>
</feature>
<dbReference type="PROSITE" id="PS50011">
    <property type="entry name" value="PROTEIN_KINASE_DOM"/>
    <property type="match status" value="1"/>
</dbReference>
<sequence length="366" mass="42107">MESLNVTEFLYEHLNEFTNGFSEENFVSNFQFGKVYRGKMPPGIYGKEAKDVMVKIWDASNNRLYRVYHPVENRVRLAEEVVLLKHRTMNSHPNLVKLVGFCWQNDKLGAVYDLDPLHTLRDLIPKGCFDWLKRMKVAVEFARVLAFFHAPKKCFLPYGPYLIRNVDATHIMLDKDYNTKLFDFSMVSGGMFPDRNKVRLHALRGYTSGCIGYVDTCFAYTGGWCEKNDVYAFGVILVGLIAKRVFNTDTDMDTNIPFVDDWALSLYEKQPKFSLIDKGLAWVSSVYKKKQSKFSLVDQSLEADPAFNSSDGHKLTKLAMWCLKYFPRDRPTMKQVIKCLLDLHVVKIHASTLGLNTKLDHAFSVV</sequence>
<evidence type="ECO:0000256" key="2">
    <source>
        <dbReference type="ARBA" id="ARBA00022475"/>
    </source>
</evidence>
<protein>
    <recommendedName>
        <fullName evidence="3">Protein kinase domain-containing protein</fullName>
    </recommendedName>
</protein>
<dbReference type="Gene3D" id="3.30.200.20">
    <property type="entry name" value="Phosphorylase Kinase, domain 1"/>
    <property type="match status" value="1"/>
</dbReference>
<dbReference type="InterPro" id="IPR011009">
    <property type="entry name" value="Kinase-like_dom_sf"/>
</dbReference>
<comment type="subcellular location">
    <subcellularLocation>
        <location evidence="1">Cell membrane</location>
    </subcellularLocation>
</comment>
<reference evidence="4" key="1">
    <citation type="submission" date="2018-02" db="EMBL/GenBank/DDBJ databases">
        <authorList>
            <person name="Cohen D.B."/>
            <person name="Kent A.D."/>
        </authorList>
    </citation>
    <scope>NUCLEOTIDE SEQUENCE</scope>
</reference>
<dbReference type="AlphaFoldDB" id="A0A2N9FG85"/>
<dbReference type="GO" id="GO:0004672">
    <property type="term" value="F:protein kinase activity"/>
    <property type="evidence" value="ECO:0007669"/>
    <property type="project" value="InterPro"/>
</dbReference>
<keyword evidence="2" id="KW-1003">Cell membrane</keyword>
<dbReference type="EMBL" id="OIVN01000826">
    <property type="protein sequence ID" value="SPC86125.1"/>
    <property type="molecule type" value="Genomic_DNA"/>
</dbReference>
<dbReference type="InterPro" id="IPR050823">
    <property type="entry name" value="Plant_Ser_Thr_Prot_Kinase"/>
</dbReference>
<dbReference type="PANTHER" id="PTHR45621">
    <property type="entry name" value="OS01G0588500 PROTEIN-RELATED"/>
    <property type="match status" value="1"/>
</dbReference>